<proteinExistence type="predicted"/>
<dbReference type="RefSeq" id="WP_025348780.1">
    <property type="nucleotide sequence ID" value="NZ_CP006850.1"/>
</dbReference>
<sequence length="73" mass="8146">MTARDDLDNELGGPLPALDLLTDQEHADLLILFREARRQEAEGLVQSVNAMISSLPRPFRAPTKKIMFGNLLD</sequence>
<protein>
    <submittedName>
        <fullName evidence="1">Uncharacterized protein</fullName>
    </submittedName>
</protein>
<dbReference type="PATRIC" id="fig|1415166.3.peg.2564"/>
<dbReference type="eggNOG" id="ENOG5030DP3">
    <property type="taxonomic scope" value="Bacteria"/>
</dbReference>
<gene>
    <name evidence="1" type="ORF">NONO_c25080</name>
</gene>
<accession>W5TE81</accession>
<dbReference type="AlphaFoldDB" id="W5TE81"/>
<dbReference type="Proteomes" id="UP000019150">
    <property type="component" value="Chromosome"/>
</dbReference>
<dbReference type="EMBL" id="CP006850">
    <property type="protein sequence ID" value="AHH17303.1"/>
    <property type="molecule type" value="Genomic_DNA"/>
</dbReference>
<evidence type="ECO:0000313" key="2">
    <source>
        <dbReference type="Proteomes" id="UP000019150"/>
    </source>
</evidence>
<dbReference type="HOGENOM" id="CLU_2701049_0_0_11"/>
<reference evidence="1 2" key="1">
    <citation type="journal article" date="2014" name="Appl. Environ. Microbiol.">
        <title>Insights into the Microbial Degradation of Rubber and Gutta-Percha by Analysis of the Complete Genome of Nocardia nova SH22a.</title>
        <authorList>
            <person name="Luo Q."/>
            <person name="Hiessl S."/>
            <person name="Poehlein A."/>
            <person name="Daniel R."/>
            <person name="Steinbuchel A."/>
        </authorList>
    </citation>
    <scope>NUCLEOTIDE SEQUENCE [LARGE SCALE GENOMIC DNA]</scope>
    <source>
        <strain evidence="1">SH22a</strain>
    </source>
</reference>
<organism evidence="1 2">
    <name type="scientific">Nocardia nova SH22a</name>
    <dbReference type="NCBI Taxonomy" id="1415166"/>
    <lineage>
        <taxon>Bacteria</taxon>
        <taxon>Bacillati</taxon>
        <taxon>Actinomycetota</taxon>
        <taxon>Actinomycetes</taxon>
        <taxon>Mycobacteriales</taxon>
        <taxon>Nocardiaceae</taxon>
        <taxon>Nocardia</taxon>
    </lineage>
</organism>
<dbReference type="STRING" id="1415166.NONO_c25080"/>
<keyword evidence="2" id="KW-1185">Reference proteome</keyword>
<name>W5TE81_9NOCA</name>
<dbReference type="OrthoDB" id="4560026at2"/>
<dbReference type="KEGG" id="nno:NONO_c25080"/>
<evidence type="ECO:0000313" key="1">
    <source>
        <dbReference type="EMBL" id="AHH17303.1"/>
    </source>
</evidence>